<feature type="transmembrane region" description="Helical" evidence="1">
    <location>
        <begin position="898"/>
        <end position="921"/>
    </location>
</feature>
<evidence type="ECO:0000313" key="2">
    <source>
        <dbReference type="EMBL" id="CDR71896.1"/>
    </source>
</evidence>
<keyword evidence="1" id="KW-0472">Membrane</keyword>
<dbReference type="AlphaFoldDB" id="A0A061BLZ5"/>
<keyword evidence="1" id="KW-1133">Transmembrane helix</keyword>
<dbReference type="EMBL" id="LK055230">
    <property type="protein sequence ID" value="CDR71896.1"/>
    <property type="molecule type" value="Genomic_DNA"/>
</dbReference>
<accession>A0A061BLZ5</accession>
<evidence type="ECO:0000256" key="1">
    <source>
        <dbReference type="SAM" id="Phobius"/>
    </source>
</evidence>
<proteinExistence type="predicted"/>
<reference evidence="2" key="2">
    <citation type="submission" date="2014-06" db="EMBL/GenBank/DDBJ databases">
        <authorList>
            <person name="Aslett M."/>
            <person name="De Silva Nishadi"/>
        </authorList>
    </citation>
    <scope>NUCLEOTIDE SEQUENCE</scope>
    <source>
        <strain evidence="2">Bond</strain>
    </source>
</reference>
<dbReference type="GeneID" id="24562113"/>
<organism evidence="2">
    <name type="scientific">Babesia bigemina</name>
    <dbReference type="NCBI Taxonomy" id="5866"/>
    <lineage>
        <taxon>Eukaryota</taxon>
        <taxon>Sar</taxon>
        <taxon>Alveolata</taxon>
        <taxon>Apicomplexa</taxon>
        <taxon>Aconoidasida</taxon>
        <taxon>Piroplasmida</taxon>
        <taxon>Babesiidae</taxon>
        <taxon>Babesia</taxon>
    </lineage>
</organism>
<keyword evidence="1" id="KW-0812">Transmembrane</keyword>
<reference evidence="2" key="1">
    <citation type="journal article" date="2014" name="Nucleic Acids Res.">
        <title>The evolutionary dynamics of variant antigen genes in Babesia reveal a history of genomic innovation underlying host-parasite interaction.</title>
        <authorList>
            <person name="Jackson A.P."/>
            <person name="Otto T.D."/>
            <person name="Darby A."/>
            <person name="Ramaprasad A."/>
            <person name="Xia D."/>
            <person name="Echaide I.E."/>
            <person name="Farber M."/>
            <person name="Gahlot S."/>
            <person name="Gamble J."/>
            <person name="Gupta D."/>
            <person name="Gupta Y."/>
            <person name="Jackson L."/>
            <person name="Malandrin L."/>
            <person name="Malas T.B."/>
            <person name="Moussa E."/>
            <person name="Nair M."/>
            <person name="Reid AJ."/>
            <person name="Sanders M."/>
            <person name="Sharma J."/>
            <person name="Tracey A."/>
            <person name="Quail M.A."/>
            <person name="Weir W."/>
            <person name="Wastling J.M."/>
            <person name="Hall N."/>
            <person name="Willadsen P."/>
            <person name="Lingelbach K."/>
            <person name="Shiels B."/>
            <person name="Tait A."/>
            <person name="Berriman M."/>
            <person name="Allred D.R."/>
            <person name="Pain A."/>
        </authorList>
    </citation>
    <scope>NUCLEOTIDE SEQUENCE</scope>
    <source>
        <strain evidence="2">Bond</strain>
    </source>
</reference>
<dbReference type="VEuPathDB" id="PiroplasmaDB:BBBOND_0005580"/>
<dbReference type="KEGG" id="bbig:BBBOND_0005580"/>
<name>A0A061BLZ5_BABBI</name>
<gene>
    <name evidence="2" type="ORF">BBBOND_0005580</name>
</gene>
<sequence length="960" mass="108292">MRVMGGDKYVVKEHEDAKFDDASGTTLFDKISELARSFASSPKDANNLANFKSLSTNFHKYFTNIHKYTEHQISSENASEPDAIRAITSANREHLTDVNSNFNNLLDHLKINSKSHRTYIFDNTYTNLHSSLSSSLASLSPSHFANPRHPELLDAVRAGLRGFVEQMERVYVNGYDGHKESINFDELVINGSNNDKKLSENGRNLSKVFLTILETLYHQLHWLSDGCAKQKNRQINLETIRENKKNMTNQLGGFFSRNGYRVSKEENSHEGELRNEKEFHAEKIASELLNKDLQPSNSILTQWKQKSESTEGSSHSTSQITLLDILDFFHDQLLDYFKTSHLRQIPSPKAPCNIYQMLQWLTGLRHNPMYEKLRGNFKVLFKKPEEERANEESAYKLESTEAKLNAEELSTMLRKVCNYSVDVLVAIQGHGHADGVYAVDFYTNQSNITYPSSAGACFDMLVDVSNRVYEQLTFIYKICQNGPESGGWRDCQYGQHVAGSAWNCNKKQCANQTCPQIADQNANQNANQNGDQNAGENCDRHPTCGVKSPLQSFLEDGLQGFLPHQFKAPGCKLECAVPNHFGKPCKTPMGFRDIGIVASHTQNGTHLRDAVYKLCGDVGRPLTRLCAFTKCLLKTPPQTLGDIFGFFQCYLANWNGISPPKKEALTHKSVAFKSAVKEAYFGNEYDLNLPSLFASSSHRNKNGTHKRGDLFSITSCESSDEATCGMYVQSVNLNLYSIFAASNNKQYLSWVVYISETFYALLKALLDECCKNCDTAGTRCHDKSCVEDCEVKCYYDLLKSNNTEAAVKQLDGKNHKEKCHSIVECQNTHPTLYKYGFTFGSQHRLSGLSDSGAKKRTCKDFCSALKSILNDETQVGAALAKLVYRTIPEYLWKIREPFTYLVLALWLLSFLYLTHIMVIRLDLLHIKSHLRSPSSHRIAAQSLLAAARVNKLGKVFYLQP</sequence>
<protein>
    <submittedName>
        <fullName evidence="2">Uncharacterized protein</fullName>
    </submittedName>
</protein>
<dbReference type="RefSeq" id="XP_012770838.1">
    <property type="nucleotide sequence ID" value="XM_012915384.1"/>
</dbReference>